<feature type="region of interest" description="Disordered" evidence="3">
    <location>
        <begin position="121"/>
        <end position="194"/>
    </location>
</feature>
<feature type="compositionally biased region" description="Basic and acidic residues" evidence="3">
    <location>
        <begin position="266"/>
        <end position="279"/>
    </location>
</feature>
<dbReference type="AlphaFoldDB" id="A0AAD9DGT9"/>
<evidence type="ECO:0000256" key="2">
    <source>
        <dbReference type="ARBA" id="ARBA00022737"/>
    </source>
</evidence>
<keyword evidence="5" id="KW-1185">Reference proteome</keyword>
<dbReference type="Pfam" id="PF14377">
    <property type="entry name" value="UBM"/>
    <property type="match status" value="3"/>
</dbReference>
<evidence type="ECO:0000313" key="5">
    <source>
        <dbReference type="Proteomes" id="UP001224775"/>
    </source>
</evidence>
<sequence>MGGAGGSKVMSKMNMFKRNKNQAAAPTVTMTPLTIPGSVERGQCLRSDDLDDEEAALLEFALCNIDSDDLASSMTMKTSSSGPDLQALMKIDIDDRKPAAKPGASQRDIDFSFLESTTTSKKKGKEVSEHYESNDDDDNVSSSSTDIDPETLASLPEHVRREVLEEQAKKKQDSAAATDSRVPNRRESFSETKLSLSTTQFLSQLDINEDDFENLPQEVKNDLMENKRQSQREDITDLDDELNAGFDPETLASLPQDVREEVLENARKEKENQRKKESRSAVGAHSVNVPAGYDPDAFEALPEDMKQELLDDAARQAQNRGAHRRGTMTFRDSTEYSGQWKRNKFHGDGTRRFHNGNVYNGNYTDGKRQGQGKCYFANGDMYVGDWKDDTIHGFGRYYYNNGHSFEGMFRNGKRNGRGKYQLTDGKVEIYRYVNDCRKGDGVRWSANRKKAWRMNGGKAIKRVSMEEAAQIANRCGPQVEAS</sequence>
<dbReference type="Proteomes" id="UP001224775">
    <property type="component" value="Unassembled WGS sequence"/>
</dbReference>
<protein>
    <submittedName>
        <fullName evidence="4">Uncharacterized protein</fullName>
    </submittedName>
</protein>
<dbReference type="Gene3D" id="6.10.250.1630">
    <property type="match status" value="2"/>
</dbReference>
<dbReference type="Pfam" id="PF02493">
    <property type="entry name" value="MORN"/>
    <property type="match status" value="4"/>
</dbReference>
<keyword evidence="1" id="KW-0808">Transferase</keyword>
<accession>A0AAD9DGT9</accession>
<comment type="caution">
    <text evidence="4">The sequence shown here is derived from an EMBL/GenBank/DDBJ whole genome shotgun (WGS) entry which is preliminary data.</text>
</comment>
<dbReference type="SUPFAM" id="SSF82185">
    <property type="entry name" value="Histone H3 K4-specific methyltransferase SET7/9 N-terminal domain"/>
    <property type="match status" value="1"/>
</dbReference>
<dbReference type="SMART" id="SM00698">
    <property type="entry name" value="MORN"/>
    <property type="match status" value="5"/>
</dbReference>
<keyword evidence="2" id="KW-0677">Repeat</keyword>
<dbReference type="PANTHER" id="PTHR43215">
    <property type="entry name" value="RADIAL SPOKE HEAD 1 HOMOLOG"/>
    <property type="match status" value="1"/>
</dbReference>
<dbReference type="InterPro" id="IPR003409">
    <property type="entry name" value="MORN"/>
</dbReference>
<dbReference type="EMBL" id="JATAAI010000006">
    <property type="protein sequence ID" value="KAK1745108.1"/>
    <property type="molecule type" value="Genomic_DNA"/>
</dbReference>
<feature type="compositionally biased region" description="Basic and acidic residues" evidence="3">
    <location>
        <begin position="157"/>
        <end position="173"/>
    </location>
</feature>
<dbReference type="GO" id="GO:0016740">
    <property type="term" value="F:transferase activity"/>
    <property type="evidence" value="ECO:0007669"/>
    <property type="project" value="UniProtKB-KW"/>
</dbReference>
<feature type="region of interest" description="Disordered" evidence="3">
    <location>
        <begin position="266"/>
        <end position="291"/>
    </location>
</feature>
<organism evidence="4 5">
    <name type="scientific">Skeletonema marinoi</name>
    <dbReference type="NCBI Taxonomy" id="267567"/>
    <lineage>
        <taxon>Eukaryota</taxon>
        <taxon>Sar</taxon>
        <taxon>Stramenopiles</taxon>
        <taxon>Ochrophyta</taxon>
        <taxon>Bacillariophyta</taxon>
        <taxon>Coscinodiscophyceae</taxon>
        <taxon>Thalassiosirophycidae</taxon>
        <taxon>Thalassiosirales</taxon>
        <taxon>Skeletonemataceae</taxon>
        <taxon>Skeletonema</taxon>
        <taxon>Skeletonema marinoi-dohrnii complex</taxon>
    </lineage>
</organism>
<reference evidence="4" key="1">
    <citation type="submission" date="2023-06" db="EMBL/GenBank/DDBJ databases">
        <title>Survivors Of The Sea: Transcriptome response of Skeletonema marinoi to long-term dormancy.</title>
        <authorList>
            <person name="Pinder M.I.M."/>
            <person name="Kourtchenko O."/>
            <person name="Robertson E.K."/>
            <person name="Larsson T."/>
            <person name="Maumus F."/>
            <person name="Osuna-Cruz C.M."/>
            <person name="Vancaester E."/>
            <person name="Stenow R."/>
            <person name="Vandepoele K."/>
            <person name="Ploug H."/>
            <person name="Bruchert V."/>
            <person name="Godhe A."/>
            <person name="Topel M."/>
        </authorList>
    </citation>
    <scope>NUCLEOTIDE SEQUENCE</scope>
    <source>
        <strain evidence="4">R05AC</strain>
    </source>
</reference>
<dbReference type="PANTHER" id="PTHR43215:SF14">
    <property type="entry name" value="RADIAL SPOKE HEAD 1 HOMOLOG"/>
    <property type="match status" value="1"/>
</dbReference>
<name>A0AAD9DGT9_9STRA</name>
<evidence type="ECO:0000256" key="3">
    <source>
        <dbReference type="SAM" id="MobiDB-lite"/>
    </source>
</evidence>
<gene>
    <name evidence="4" type="ORF">QTG54_004399</name>
</gene>
<evidence type="ECO:0000313" key="4">
    <source>
        <dbReference type="EMBL" id="KAK1745108.1"/>
    </source>
</evidence>
<evidence type="ECO:0000256" key="1">
    <source>
        <dbReference type="ARBA" id="ARBA00022679"/>
    </source>
</evidence>
<dbReference type="Gene3D" id="2.20.110.10">
    <property type="entry name" value="Histone H3 K4-specific methyltransferase SET7/9 N-terminal domain"/>
    <property type="match status" value="2"/>
</dbReference>
<dbReference type="InterPro" id="IPR025527">
    <property type="entry name" value="HUWE1/Rev1_UBM"/>
</dbReference>
<proteinExistence type="predicted"/>